<dbReference type="SUPFAM" id="SSF51445">
    <property type="entry name" value="(Trans)glycosidases"/>
    <property type="match status" value="1"/>
</dbReference>
<evidence type="ECO:0000259" key="3">
    <source>
        <dbReference type="SMART" id="SM01217"/>
    </source>
</evidence>
<dbReference type="Gene3D" id="2.60.40.10">
    <property type="entry name" value="Immunoglobulins"/>
    <property type="match status" value="1"/>
</dbReference>
<evidence type="ECO:0000313" key="5">
    <source>
        <dbReference type="Proteomes" id="UP001056855"/>
    </source>
</evidence>
<proteinExistence type="inferred from homology"/>
<keyword evidence="5" id="KW-1185">Reference proteome</keyword>
<name>A0A9E7SVW2_9EURY</name>
<reference evidence="4" key="1">
    <citation type="submission" date="2022-06" db="EMBL/GenBank/DDBJ databases">
        <title>Diverse halophilic archaea isolated from saline environments.</title>
        <authorList>
            <person name="Cui H.-L."/>
        </authorList>
    </citation>
    <scope>NUCLEOTIDE SEQUENCE</scope>
    <source>
        <strain evidence="4">WLHS1</strain>
    </source>
</reference>
<dbReference type="GO" id="GO:0005975">
    <property type="term" value="P:carbohydrate metabolic process"/>
    <property type="evidence" value="ECO:0007669"/>
    <property type="project" value="InterPro"/>
</dbReference>
<dbReference type="InterPro" id="IPR050288">
    <property type="entry name" value="Cellulose_deg_GH3"/>
</dbReference>
<dbReference type="InterPro" id="IPR001764">
    <property type="entry name" value="Glyco_hydro_3_N"/>
</dbReference>
<dbReference type="RefSeq" id="WP_254156665.1">
    <property type="nucleotide sequence ID" value="NZ_CP100355.1"/>
</dbReference>
<evidence type="ECO:0000256" key="1">
    <source>
        <dbReference type="ARBA" id="ARBA00005336"/>
    </source>
</evidence>
<sequence>MQETNTEQVAALLETLSLEEKVAQLGTVRIGTLLEDGSFSRDRALETIPHGIGRVTRVGRESRLEPAALARVVRDVQSFLEAETRPGIPAIFREEALCGYAGRRGTAFPQSIGMASTWNPELLERVADGMSSQLRAVGCRATLAPVLDLGLDPRWGRIEETFGEDPALVGRLGLAAIEGFQGGNHGSVLATAKHFAGHGRPEGGQNRAPATRSFRTLEANDLRPFRAAVERGDVESIMAAYHAVEGVPCHADERLLTGVLRDEWGFDGTVVSDGRGIELLCDDHHVVPDRAAAGRIALRAGIDVELPERECYGSALLEAVRDGEIREALVDRAARRHLEQKSRLGLFESATPDPDCVGEVFDSEEHRRLARRAARETLVLLENNGVLPLSTDATVAVVGPNADSPRHLLGNYTYAAAESDESGLDVVTPLEAIRDRLQTRSVRYERGCEVRAEDDATDGESGDFDAATAAARDADVVLACVGGRSGIDVERDATGTAGEGLDRTSLSLPGRQQALLEAVAATGTPLVVVLVNGRPLSLASLDTPAAILEAWLPGQAGGLAIADVLFGDVDATGRLPVSIPRSAGQLPVHYRRTALSAEQDYVDEPADPWYPFGHGESYATFEYANFDVASTTVPIGGAIDLSLDVTNAADRPGVEVVQLYVRDREASVTRPVRELRGFRRLSLPPGERRRVSFSLSTDALALLDRDAEWVVEPGSFEVQVGRSSADIRLRETVTVTGALEPPSSPVAVLDSMGHR</sequence>
<dbReference type="Pfam" id="PF01915">
    <property type="entry name" value="Glyco_hydro_3_C"/>
    <property type="match status" value="1"/>
</dbReference>
<organism evidence="4 5">
    <name type="scientific">Natronosalvus rutilus</name>
    <dbReference type="NCBI Taxonomy" id="2953753"/>
    <lineage>
        <taxon>Archaea</taxon>
        <taxon>Methanobacteriati</taxon>
        <taxon>Methanobacteriota</taxon>
        <taxon>Stenosarchaea group</taxon>
        <taxon>Halobacteria</taxon>
        <taxon>Halobacteriales</taxon>
        <taxon>Natrialbaceae</taxon>
        <taxon>Natronosalvus</taxon>
    </lineage>
</organism>
<dbReference type="InterPro" id="IPR013783">
    <property type="entry name" value="Ig-like_fold"/>
</dbReference>
<dbReference type="InterPro" id="IPR002772">
    <property type="entry name" value="Glyco_hydro_3_C"/>
</dbReference>
<dbReference type="InterPro" id="IPR036962">
    <property type="entry name" value="Glyco_hydro_3_N_sf"/>
</dbReference>
<comment type="similarity">
    <text evidence="1">Belongs to the glycosyl hydrolase 3 family.</text>
</comment>
<dbReference type="SMART" id="SM01217">
    <property type="entry name" value="Fn3_like"/>
    <property type="match status" value="1"/>
</dbReference>
<accession>A0A9E7SVW2</accession>
<dbReference type="InterPro" id="IPR017853">
    <property type="entry name" value="GH"/>
</dbReference>
<gene>
    <name evidence="4" type="ORF">NGM29_12825</name>
</gene>
<dbReference type="InterPro" id="IPR036881">
    <property type="entry name" value="Glyco_hydro_3_C_sf"/>
</dbReference>
<dbReference type="KEGG" id="sawl:NGM29_12825"/>
<dbReference type="FunFam" id="2.60.40.10:FF:000495">
    <property type="entry name" value="Periplasmic beta-glucosidase"/>
    <property type="match status" value="1"/>
</dbReference>
<dbReference type="Gene3D" id="3.40.50.1700">
    <property type="entry name" value="Glycoside hydrolase family 3 C-terminal domain"/>
    <property type="match status" value="1"/>
</dbReference>
<dbReference type="Proteomes" id="UP001056855">
    <property type="component" value="Chromosome"/>
</dbReference>
<dbReference type="Gene3D" id="3.20.20.300">
    <property type="entry name" value="Glycoside hydrolase, family 3, N-terminal domain"/>
    <property type="match status" value="1"/>
</dbReference>
<protein>
    <submittedName>
        <fullName evidence="4">Glycoside hydrolase family 3 C-terminal domain-containing protein</fullName>
    </submittedName>
</protein>
<dbReference type="GO" id="GO:0004553">
    <property type="term" value="F:hydrolase activity, hydrolyzing O-glycosyl compounds"/>
    <property type="evidence" value="ECO:0007669"/>
    <property type="project" value="InterPro"/>
</dbReference>
<evidence type="ECO:0000313" key="4">
    <source>
        <dbReference type="EMBL" id="UTF52663.1"/>
    </source>
</evidence>
<dbReference type="InterPro" id="IPR026891">
    <property type="entry name" value="Fn3-like"/>
</dbReference>
<dbReference type="AlphaFoldDB" id="A0A9E7SVW2"/>
<dbReference type="EMBL" id="CP100355">
    <property type="protein sequence ID" value="UTF52663.1"/>
    <property type="molecule type" value="Genomic_DNA"/>
</dbReference>
<dbReference type="PANTHER" id="PTHR42715">
    <property type="entry name" value="BETA-GLUCOSIDASE"/>
    <property type="match status" value="1"/>
</dbReference>
<evidence type="ECO:0000256" key="2">
    <source>
        <dbReference type="ARBA" id="ARBA00022801"/>
    </source>
</evidence>
<dbReference type="PANTHER" id="PTHR42715:SF10">
    <property type="entry name" value="BETA-GLUCOSIDASE"/>
    <property type="match status" value="1"/>
</dbReference>
<feature type="domain" description="Fibronectin type III-like" evidence="3">
    <location>
        <begin position="655"/>
        <end position="724"/>
    </location>
</feature>
<dbReference type="Pfam" id="PF14310">
    <property type="entry name" value="Fn3-like"/>
    <property type="match status" value="1"/>
</dbReference>
<dbReference type="Pfam" id="PF00933">
    <property type="entry name" value="Glyco_hydro_3"/>
    <property type="match status" value="1"/>
</dbReference>
<dbReference type="SUPFAM" id="SSF52279">
    <property type="entry name" value="Beta-D-glucan exohydrolase, C-terminal domain"/>
    <property type="match status" value="1"/>
</dbReference>
<dbReference type="GeneID" id="73290945"/>
<dbReference type="PRINTS" id="PR00133">
    <property type="entry name" value="GLHYDRLASE3"/>
</dbReference>
<keyword evidence="2 4" id="KW-0378">Hydrolase</keyword>